<dbReference type="EMBL" id="JBHSNA010000001">
    <property type="protein sequence ID" value="MFC5565218.1"/>
    <property type="molecule type" value="Genomic_DNA"/>
</dbReference>
<protein>
    <submittedName>
        <fullName evidence="1">Uncharacterized protein</fullName>
    </submittedName>
</protein>
<name>A0ABW0S8I5_9RHOB</name>
<reference evidence="2" key="1">
    <citation type="journal article" date="2019" name="Int. J. Syst. Evol. Microbiol.">
        <title>The Global Catalogue of Microorganisms (GCM) 10K type strain sequencing project: providing services to taxonomists for standard genome sequencing and annotation.</title>
        <authorList>
            <consortium name="The Broad Institute Genomics Platform"/>
            <consortium name="The Broad Institute Genome Sequencing Center for Infectious Disease"/>
            <person name="Wu L."/>
            <person name="Ma J."/>
        </authorList>
    </citation>
    <scope>NUCLEOTIDE SEQUENCE [LARGE SCALE GENOMIC DNA]</scope>
    <source>
        <strain evidence="2">KACC 11588</strain>
    </source>
</reference>
<evidence type="ECO:0000313" key="1">
    <source>
        <dbReference type="EMBL" id="MFC5565218.1"/>
    </source>
</evidence>
<keyword evidence="2" id="KW-1185">Reference proteome</keyword>
<gene>
    <name evidence="1" type="ORF">ACFPOC_02135</name>
</gene>
<accession>A0ABW0S8I5</accession>
<dbReference type="Proteomes" id="UP001596056">
    <property type="component" value="Unassembled WGS sequence"/>
</dbReference>
<evidence type="ECO:0000313" key="2">
    <source>
        <dbReference type="Proteomes" id="UP001596056"/>
    </source>
</evidence>
<sequence>MGVLRLEAVGDPDREESSCFALLDPHSPEVHDLCRLTDALERLLADIDAAIARARDGQAAPGDESSLGLAS</sequence>
<dbReference type="RefSeq" id="WP_209836664.1">
    <property type="nucleotide sequence ID" value="NZ_JAGGJP010000001.1"/>
</dbReference>
<organism evidence="1 2">
    <name type="scientific">Rubellimicrobium aerolatum</name>
    <dbReference type="NCBI Taxonomy" id="490979"/>
    <lineage>
        <taxon>Bacteria</taxon>
        <taxon>Pseudomonadati</taxon>
        <taxon>Pseudomonadota</taxon>
        <taxon>Alphaproteobacteria</taxon>
        <taxon>Rhodobacterales</taxon>
        <taxon>Roseobacteraceae</taxon>
        <taxon>Rubellimicrobium</taxon>
    </lineage>
</organism>
<proteinExistence type="predicted"/>
<comment type="caution">
    <text evidence="1">The sequence shown here is derived from an EMBL/GenBank/DDBJ whole genome shotgun (WGS) entry which is preliminary data.</text>
</comment>